<proteinExistence type="predicted"/>
<dbReference type="AlphaFoldDB" id="A0AA40CUD5"/>
<evidence type="ECO:0000313" key="3">
    <source>
        <dbReference type="Proteomes" id="UP001174936"/>
    </source>
</evidence>
<protein>
    <recommendedName>
        <fullName evidence="4">SET domain-containing protein</fullName>
    </recommendedName>
</protein>
<evidence type="ECO:0008006" key="4">
    <source>
        <dbReference type="Google" id="ProtNLM"/>
    </source>
</evidence>
<accession>A0AA40CUD5</accession>
<sequence>MWQVLASPGYLHPTTRLYKRTSHNRPNPNTQTNKHAIGNQTMAPFPPLKPPSHLTLPFLLLTLMTPSLSLSLMTPSPSTCLWTPHGAAYPLPALASGTCPASGPWSRPPSCPDPPNKHIGGDEPDDCIFIHSTFRSGQGLAIISSPSVAAALAEALDDGIAPYPPQEKEKRYSVVTTPGRGKGVVLTAPAAKHETVLTGHPVLIVRWDWMASERFGAELRERMLSEAVGALPAETRRAIEGLARSGGRGKKDGVFWRYSARSMTMEMVAVRDLKAGEEIVHTLRREDIPLGYTMQERQLMLKPWGFKCACSMCRASPQEIAASDDRRERLFEIHQTLTSAIEESSLPRERIDAIVREGSVLIEREGLDPLIEYMFVFSRAYMSINEVKLARRYAQLAEAKLKLYEGEENAKNSEALQKLCKELKELEREVDEDDW</sequence>
<gene>
    <name evidence="2" type="ORF">B0T16DRAFT_508089</name>
</gene>
<dbReference type="SUPFAM" id="SSF82199">
    <property type="entry name" value="SET domain"/>
    <property type="match status" value="1"/>
</dbReference>
<dbReference type="InterPro" id="IPR046341">
    <property type="entry name" value="SET_dom_sf"/>
</dbReference>
<dbReference type="InterPro" id="IPR053185">
    <property type="entry name" value="SET_domain_protein"/>
</dbReference>
<comment type="caution">
    <text evidence="2">The sequence shown here is derived from an EMBL/GenBank/DDBJ whole genome shotgun (WGS) entry which is preliminary data.</text>
</comment>
<dbReference type="PANTHER" id="PTHR47332">
    <property type="entry name" value="SET DOMAIN-CONTAINING PROTEIN 5"/>
    <property type="match status" value="1"/>
</dbReference>
<keyword evidence="3" id="KW-1185">Reference proteome</keyword>
<evidence type="ECO:0000256" key="1">
    <source>
        <dbReference type="SAM" id="MobiDB-lite"/>
    </source>
</evidence>
<reference evidence="2" key="1">
    <citation type="submission" date="2023-06" db="EMBL/GenBank/DDBJ databases">
        <title>Genome-scale phylogeny and comparative genomics of the fungal order Sordariales.</title>
        <authorList>
            <consortium name="Lawrence Berkeley National Laboratory"/>
            <person name="Hensen N."/>
            <person name="Bonometti L."/>
            <person name="Westerberg I."/>
            <person name="Brannstrom I.O."/>
            <person name="Guillou S."/>
            <person name="Cros-Aarteil S."/>
            <person name="Calhoun S."/>
            <person name="Haridas S."/>
            <person name="Kuo A."/>
            <person name="Mondo S."/>
            <person name="Pangilinan J."/>
            <person name="Riley R."/>
            <person name="Labutti K."/>
            <person name="Andreopoulos B."/>
            <person name="Lipzen A."/>
            <person name="Chen C."/>
            <person name="Yanf M."/>
            <person name="Daum C."/>
            <person name="Ng V."/>
            <person name="Clum A."/>
            <person name="Steindorff A."/>
            <person name="Ohm R."/>
            <person name="Martin F."/>
            <person name="Silar P."/>
            <person name="Natvig D."/>
            <person name="Lalanne C."/>
            <person name="Gautier V."/>
            <person name="Ament-Velasquez S.L."/>
            <person name="Kruys A."/>
            <person name="Hutchinson M.I."/>
            <person name="Powell A.J."/>
            <person name="Barry K."/>
            <person name="Miller A.N."/>
            <person name="Grigoriev I.V."/>
            <person name="Debuchy R."/>
            <person name="Gladieux P."/>
            <person name="Thoren M.H."/>
            <person name="Johannesson H."/>
        </authorList>
    </citation>
    <scope>NUCLEOTIDE SEQUENCE</scope>
    <source>
        <strain evidence="2">SMH2532-1</strain>
    </source>
</reference>
<feature type="region of interest" description="Disordered" evidence="1">
    <location>
        <begin position="15"/>
        <end position="46"/>
    </location>
</feature>
<organism evidence="2 3">
    <name type="scientific">Cercophora newfieldiana</name>
    <dbReference type="NCBI Taxonomy" id="92897"/>
    <lineage>
        <taxon>Eukaryota</taxon>
        <taxon>Fungi</taxon>
        <taxon>Dikarya</taxon>
        <taxon>Ascomycota</taxon>
        <taxon>Pezizomycotina</taxon>
        <taxon>Sordariomycetes</taxon>
        <taxon>Sordariomycetidae</taxon>
        <taxon>Sordariales</taxon>
        <taxon>Lasiosphaeriaceae</taxon>
        <taxon>Cercophora</taxon>
    </lineage>
</organism>
<dbReference type="Gene3D" id="2.170.270.10">
    <property type="entry name" value="SET domain"/>
    <property type="match status" value="1"/>
</dbReference>
<dbReference type="Proteomes" id="UP001174936">
    <property type="component" value="Unassembled WGS sequence"/>
</dbReference>
<dbReference type="EMBL" id="JAULSV010000003">
    <property type="protein sequence ID" value="KAK0649339.1"/>
    <property type="molecule type" value="Genomic_DNA"/>
</dbReference>
<dbReference type="PANTHER" id="PTHR47332:SF6">
    <property type="entry name" value="SET DOMAIN-CONTAINING PROTEIN"/>
    <property type="match status" value="1"/>
</dbReference>
<name>A0AA40CUD5_9PEZI</name>
<feature type="compositionally biased region" description="Polar residues" evidence="1">
    <location>
        <begin position="24"/>
        <end position="42"/>
    </location>
</feature>
<evidence type="ECO:0000313" key="2">
    <source>
        <dbReference type="EMBL" id="KAK0649339.1"/>
    </source>
</evidence>